<organism evidence="7 8">
    <name type="scientific">Stephanodiscus triporus</name>
    <dbReference type="NCBI Taxonomy" id="2934178"/>
    <lineage>
        <taxon>Eukaryota</taxon>
        <taxon>Sar</taxon>
        <taxon>Stramenopiles</taxon>
        <taxon>Ochrophyta</taxon>
        <taxon>Bacillariophyta</taxon>
        <taxon>Coscinodiscophyceae</taxon>
        <taxon>Thalassiosirophycidae</taxon>
        <taxon>Stephanodiscales</taxon>
        <taxon>Stephanodiscaceae</taxon>
        <taxon>Stephanodiscus</taxon>
    </lineage>
</organism>
<accession>A0ABD3MJ15</accession>
<dbReference type="InterPro" id="IPR011356">
    <property type="entry name" value="Leucine_aapep/pepB"/>
</dbReference>
<evidence type="ECO:0000256" key="4">
    <source>
        <dbReference type="ARBA" id="ARBA00022801"/>
    </source>
</evidence>
<protein>
    <recommendedName>
        <fullName evidence="6">Cytosol aminopeptidase domain-containing protein</fullName>
    </recommendedName>
</protein>
<comment type="caution">
    <text evidence="7">The sequence shown here is derived from an EMBL/GenBank/DDBJ whole genome shotgun (WGS) entry which is preliminary data.</text>
</comment>
<evidence type="ECO:0000313" key="7">
    <source>
        <dbReference type="EMBL" id="KAL3762791.1"/>
    </source>
</evidence>
<keyword evidence="3" id="KW-0645">Protease</keyword>
<name>A0ABD3MJ15_9STRA</name>
<gene>
    <name evidence="7" type="ORF">ACHAW5_008488</name>
</gene>
<dbReference type="PANTHER" id="PTHR11963">
    <property type="entry name" value="LEUCINE AMINOPEPTIDASE-RELATED"/>
    <property type="match status" value="1"/>
</dbReference>
<dbReference type="Pfam" id="PF00883">
    <property type="entry name" value="Peptidase_M17"/>
    <property type="match status" value="1"/>
</dbReference>
<dbReference type="GO" id="GO:0006508">
    <property type="term" value="P:proteolysis"/>
    <property type="evidence" value="ECO:0007669"/>
    <property type="project" value="UniProtKB-KW"/>
</dbReference>
<evidence type="ECO:0000256" key="5">
    <source>
        <dbReference type="SAM" id="MobiDB-lite"/>
    </source>
</evidence>
<comment type="similarity">
    <text evidence="1">Belongs to the peptidase M17 family.</text>
</comment>
<dbReference type="EMBL" id="JALLAZ020001816">
    <property type="protein sequence ID" value="KAL3762791.1"/>
    <property type="molecule type" value="Genomic_DNA"/>
</dbReference>
<dbReference type="GO" id="GO:0004177">
    <property type="term" value="F:aminopeptidase activity"/>
    <property type="evidence" value="ECO:0007669"/>
    <property type="project" value="UniProtKB-KW"/>
</dbReference>
<feature type="domain" description="Cytosol aminopeptidase" evidence="6">
    <location>
        <begin position="17"/>
        <end position="93"/>
    </location>
</feature>
<keyword evidence="4" id="KW-0378">Hydrolase</keyword>
<dbReference type="AlphaFoldDB" id="A0ABD3MJ15"/>
<evidence type="ECO:0000256" key="1">
    <source>
        <dbReference type="ARBA" id="ARBA00009528"/>
    </source>
</evidence>
<keyword evidence="2" id="KW-0031">Aminopeptidase</keyword>
<keyword evidence="8" id="KW-1185">Reference proteome</keyword>
<dbReference type="PANTHER" id="PTHR11963:SF23">
    <property type="entry name" value="CYTOSOL AMINOPEPTIDASE"/>
    <property type="match status" value="1"/>
</dbReference>
<dbReference type="SUPFAM" id="SSF53187">
    <property type="entry name" value="Zn-dependent exopeptidases"/>
    <property type="match status" value="1"/>
</dbReference>
<reference evidence="7 8" key="1">
    <citation type="submission" date="2024-10" db="EMBL/GenBank/DDBJ databases">
        <title>Updated reference genomes for cyclostephanoid diatoms.</title>
        <authorList>
            <person name="Roberts W.R."/>
            <person name="Alverson A.J."/>
        </authorList>
    </citation>
    <scope>NUCLEOTIDE SEQUENCE [LARGE SCALE GENOMIC DNA]</scope>
    <source>
        <strain evidence="7 8">AJA276-08</strain>
    </source>
</reference>
<dbReference type="InterPro" id="IPR000819">
    <property type="entry name" value="Peptidase_M17_C"/>
</dbReference>
<proteinExistence type="inferred from homology"/>
<sequence length="147" mass="15781">MTMPSHRGPPSPGGCSLTKDIVNAPRQRAQFGEFGGNGKTDRRGERGSITCEILGKEECEARGMGAYLGVARGSETEPQFIHLTYKPPSGERSKKSRLCWARDCCSTRGWVQHQNVYGAAAVLGAARAIGSMKPEGVEAHFIVAACE</sequence>
<feature type="region of interest" description="Disordered" evidence="5">
    <location>
        <begin position="26"/>
        <end position="45"/>
    </location>
</feature>
<dbReference type="Gene3D" id="3.40.630.10">
    <property type="entry name" value="Zn peptidases"/>
    <property type="match status" value="1"/>
</dbReference>
<evidence type="ECO:0000256" key="3">
    <source>
        <dbReference type="ARBA" id="ARBA00022670"/>
    </source>
</evidence>
<evidence type="ECO:0000313" key="8">
    <source>
        <dbReference type="Proteomes" id="UP001530315"/>
    </source>
</evidence>
<evidence type="ECO:0000259" key="6">
    <source>
        <dbReference type="Pfam" id="PF00883"/>
    </source>
</evidence>
<dbReference type="Proteomes" id="UP001530315">
    <property type="component" value="Unassembled WGS sequence"/>
</dbReference>
<evidence type="ECO:0000256" key="2">
    <source>
        <dbReference type="ARBA" id="ARBA00022438"/>
    </source>
</evidence>